<protein>
    <submittedName>
        <fullName evidence="1">Uncharacterized protein</fullName>
    </submittedName>
</protein>
<dbReference type="Proteomes" id="UP000236754">
    <property type="component" value="Unassembled WGS sequence"/>
</dbReference>
<reference evidence="1 2" key="1">
    <citation type="submission" date="2016-10" db="EMBL/GenBank/DDBJ databases">
        <authorList>
            <person name="de Groot N.N."/>
        </authorList>
    </citation>
    <scope>NUCLEOTIDE SEQUENCE [LARGE SCALE GENOMIC DNA]</scope>
    <source>
        <strain evidence="1 2">CGMCC 4.2023</strain>
    </source>
</reference>
<sequence length="138" mass="14915">MVRVGEFFLASNDASARRVGPGRDHDFPAVPCDDIYPDDAVRSWEARLTGAVSTPRAVVPMANDGFTVFAVPEQLCTALATAGEDRLRAAALAWAEAASEPDDEIPPDHAVDLVERVSALAGSRAEKHLDLYCWYFAP</sequence>
<organism evidence="1 2">
    <name type="scientific">Actinacidiphila yanglinensis</name>
    <dbReference type="NCBI Taxonomy" id="310779"/>
    <lineage>
        <taxon>Bacteria</taxon>
        <taxon>Bacillati</taxon>
        <taxon>Actinomycetota</taxon>
        <taxon>Actinomycetes</taxon>
        <taxon>Kitasatosporales</taxon>
        <taxon>Streptomycetaceae</taxon>
        <taxon>Actinacidiphila</taxon>
    </lineage>
</organism>
<proteinExistence type="predicted"/>
<evidence type="ECO:0000313" key="1">
    <source>
        <dbReference type="EMBL" id="SEF48390.1"/>
    </source>
</evidence>
<gene>
    <name evidence="1" type="ORF">SAMN05216223_10181</name>
</gene>
<name>A0A1H5SD95_9ACTN</name>
<dbReference type="EMBL" id="FNVU01000001">
    <property type="protein sequence ID" value="SEF48390.1"/>
    <property type="molecule type" value="Genomic_DNA"/>
</dbReference>
<accession>A0A1H5SD95</accession>
<evidence type="ECO:0000313" key="2">
    <source>
        <dbReference type="Proteomes" id="UP000236754"/>
    </source>
</evidence>
<dbReference type="AlphaFoldDB" id="A0A1H5SD95"/>
<keyword evidence="2" id="KW-1185">Reference proteome</keyword>